<dbReference type="PANTHER" id="PTHR23301">
    <property type="entry name" value="CHITIN BINDING PERITROPHIN-A"/>
    <property type="match status" value="1"/>
</dbReference>
<gene>
    <name evidence="8" type="primary">obst-E</name>
    <name evidence="8" type="ORF">EVAR_26539_1</name>
</gene>
<dbReference type="PROSITE" id="PS50940">
    <property type="entry name" value="CHIT_BIND_II"/>
    <property type="match status" value="3"/>
</dbReference>
<evidence type="ECO:0000259" key="7">
    <source>
        <dbReference type="PROSITE" id="PS50940"/>
    </source>
</evidence>
<evidence type="ECO:0000256" key="6">
    <source>
        <dbReference type="SAM" id="MobiDB-lite"/>
    </source>
</evidence>
<dbReference type="OrthoDB" id="9991479at2759"/>
<evidence type="ECO:0000313" key="9">
    <source>
        <dbReference type="Proteomes" id="UP000299102"/>
    </source>
</evidence>
<dbReference type="EMBL" id="BGZK01001354">
    <property type="protein sequence ID" value="GBP77929.1"/>
    <property type="molecule type" value="Genomic_DNA"/>
</dbReference>
<dbReference type="SUPFAM" id="SSF57625">
    <property type="entry name" value="Invertebrate chitin-binding proteins"/>
    <property type="match status" value="3"/>
</dbReference>
<dbReference type="InterPro" id="IPR051940">
    <property type="entry name" value="Chitin_bind-dev_reg"/>
</dbReference>
<sequence>MPMIFTCRNGFRMRPGFYSGSVPKVAYTPAHRIIHYPSEARANVCDSFEMRSFLIFACLCAIAHAQFPSSFGTPRNQGSFSQQGFGSQAFKPSYNQAPAQNRFDTQPQVKQSAGSCREANERYPVSGSCDRYVECINGTAEEKLCPDGLRFNPNVNFNVYPCQYPNEVACLERSALQPAQPTDECPHQFAYLKLGDAKNCSGFRSCVNGVAYDFVCPEGLAFSSESYRCEWPDQVQDCDAEAFLGFRCPAVPTTKELGEPAGYRFYRSDTNCQKFFLCIDGRPRALSCGGDNAFDELTSTCVLADEISVCPNELRAAAARSREEEKQREAQEEKLRSKIPQKRRF</sequence>
<feature type="domain" description="Chitin-binding type-2" evidence="7">
    <location>
        <begin position="113"/>
        <end position="172"/>
    </location>
</feature>
<keyword evidence="1" id="KW-0147">Chitin-binding</keyword>
<evidence type="ECO:0000256" key="2">
    <source>
        <dbReference type="ARBA" id="ARBA00022729"/>
    </source>
</evidence>
<reference evidence="8 9" key="1">
    <citation type="journal article" date="2019" name="Commun. Biol.">
        <title>The bagworm genome reveals a unique fibroin gene that provides high tensile strength.</title>
        <authorList>
            <person name="Kono N."/>
            <person name="Nakamura H."/>
            <person name="Ohtoshi R."/>
            <person name="Tomita M."/>
            <person name="Numata K."/>
            <person name="Arakawa K."/>
        </authorList>
    </citation>
    <scope>NUCLEOTIDE SEQUENCE [LARGE SCALE GENOMIC DNA]</scope>
</reference>
<keyword evidence="3" id="KW-0677">Repeat</keyword>
<dbReference type="GO" id="GO:0005576">
    <property type="term" value="C:extracellular region"/>
    <property type="evidence" value="ECO:0007669"/>
    <property type="project" value="InterPro"/>
</dbReference>
<feature type="domain" description="Chitin-binding type-2" evidence="7">
    <location>
        <begin position="245"/>
        <end position="312"/>
    </location>
</feature>
<dbReference type="AlphaFoldDB" id="A0A4C1YTH3"/>
<accession>A0A4C1YTH3</accession>
<comment type="caution">
    <text evidence="8">The sequence shown here is derived from an EMBL/GenBank/DDBJ whole genome shotgun (WGS) entry which is preliminary data.</text>
</comment>
<evidence type="ECO:0000256" key="5">
    <source>
        <dbReference type="ARBA" id="ARBA00023180"/>
    </source>
</evidence>
<dbReference type="Proteomes" id="UP000299102">
    <property type="component" value="Unassembled WGS sequence"/>
</dbReference>
<keyword evidence="9" id="KW-1185">Reference proteome</keyword>
<evidence type="ECO:0000256" key="4">
    <source>
        <dbReference type="ARBA" id="ARBA00023157"/>
    </source>
</evidence>
<dbReference type="STRING" id="151549.A0A4C1YTH3"/>
<name>A0A4C1YTH3_EUMVA</name>
<feature type="region of interest" description="Disordered" evidence="6">
    <location>
        <begin position="320"/>
        <end position="345"/>
    </location>
</feature>
<keyword evidence="4" id="KW-1015">Disulfide bond</keyword>
<evidence type="ECO:0000313" key="8">
    <source>
        <dbReference type="EMBL" id="GBP77929.1"/>
    </source>
</evidence>
<keyword evidence="2" id="KW-0732">Signal</keyword>
<protein>
    <submittedName>
        <fullName evidence="8">Protein obstructor-E</fullName>
    </submittedName>
</protein>
<feature type="compositionally biased region" description="Basic and acidic residues" evidence="6">
    <location>
        <begin position="320"/>
        <end position="336"/>
    </location>
</feature>
<evidence type="ECO:0000256" key="3">
    <source>
        <dbReference type="ARBA" id="ARBA00022737"/>
    </source>
</evidence>
<dbReference type="Gene3D" id="2.170.140.10">
    <property type="entry name" value="Chitin binding domain"/>
    <property type="match status" value="3"/>
</dbReference>
<feature type="domain" description="Chitin-binding type-2" evidence="7">
    <location>
        <begin position="182"/>
        <end position="240"/>
    </location>
</feature>
<dbReference type="PANTHER" id="PTHR23301:SF98">
    <property type="entry name" value="CHITIN-BINDING TYPE-2 DOMAIN-CONTAINING PROTEIN-RELATED"/>
    <property type="match status" value="1"/>
</dbReference>
<dbReference type="GO" id="GO:0008061">
    <property type="term" value="F:chitin binding"/>
    <property type="evidence" value="ECO:0007669"/>
    <property type="project" value="UniProtKB-KW"/>
</dbReference>
<dbReference type="InterPro" id="IPR036508">
    <property type="entry name" value="Chitin-bd_dom_sf"/>
</dbReference>
<organism evidence="8 9">
    <name type="scientific">Eumeta variegata</name>
    <name type="common">Bagworm moth</name>
    <name type="synonym">Eumeta japonica</name>
    <dbReference type="NCBI Taxonomy" id="151549"/>
    <lineage>
        <taxon>Eukaryota</taxon>
        <taxon>Metazoa</taxon>
        <taxon>Ecdysozoa</taxon>
        <taxon>Arthropoda</taxon>
        <taxon>Hexapoda</taxon>
        <taxon>Insecta</taxon>
        <taxon>Pterygota</taxon>
        <taxon>Neoptera</taxon>
        <taxon>Endopterygota</taxon>
        <taxon>Lepidoptera</taxon>
        <taxon>Glossata</taxon>
        <taxon>Ditrysia</taxon>
        <taxon>Tineoidea</taxon>
        <taxon>Psychidae</taxon>
        <taxon>Oiketicinae</taxon>
        <taxon>Eumeta</taxon>
    </lineage>
</organism>
<dbReference type="InterPro" id="IPR002557">
    <property type="entry name" value="Chitin-bd_dom"/>
</dbReference>
<proteinExistence type="predicted"/>
<evidence type="ECO:0000256" key="1">
    <source>
        <dbReference type="ARBA" id="ARBA00022669"/>
    </source>
</evidence>
<dbReference type="SMART" id="SM00494">
    <property type="entry name" value="ChtBD2"/>
    <property type="match status" value="3"/>
</dbReference>
<keyword evidence="5" id="KW-0325">Glycoprotein</keyword>
<dbReference type="Pfam" id="PF01607">
    <property type="entry name" value="CBM_14"/>
    <property type="match status" value="3"/>
</dbReference>